<protein>
    <submittedName>
        <fullName evidence="2">Transcriptional regulator</fullName>
    </submittedName>
</protein>
<organism evidence="1 2">
    <name type="scientific">Heterorhabditis bacteriophora</name>
    <name type="common">Entomopathogenic nematode worm</name>
    <dbReference type="NCBI Taxonomy" id="37862"/>
    <lineage>
        <taxon>Eukaryota</taxon>
        <taxon>Metazoa</taxon>
        <taxon>Ecdysozoa</taxon>
        <taxon>Nematoda</taxon>
        <taxon>Chromadorea</taxon>
        <taxon>Rhabditida</taxon>
        <taxon>Rhabditina</taxon>
        <taxon>Rhabditomorpha</taxon>
        <taxon>Strongyloidea</taxon>
        <taxon>Heterorhabditidae</taxon>
        <taxon>Heterorhabditis</taxon>
    </lineage>
</organism>
<reference evidence="2" key="1">
    <citation type="submission" date="2016-11" db="UniProtKB">
        <authorList>
            <consortium name="WormBaseParasite"/>
        </authorList>
    </citation>
    <scope>IDENTIFICATION</scope>
</reference>
<dbReference type="AlphaFoldDB" id="A0A1I7X2V9"/>
<dbReference type="Proteomes" id="UP000095283">
    <property type="component" value="Unplaced"/>
</dbReference>
<dbReference type="WBParaSite" id="Hba_11831">
    <property type="protein sequence ID" value="Hba_11831"/>
    <property type="gene ID" value="Hba_11831"/>
</dbReference>
<sequence>MDLPSPLRAIAKPLINGLIEQVDILRRLSIGAELNVNND</sequence>
<name>A0A1I7X2V9_HETBA</name>
<keyword evidence="1" id="KW-1185">Reference proteome</keyword>
<evidence type="ECO:0000313" key="1">
    <source>
        <dbReference type="Proteomes" id="UP000095283"/>
    </source>
</evidence>
<evidence type="ECO:0000313" key="2">
    <source>
        <dbReference type="WBParaSite" id="Hba_11831"/>
    </source>
</evidence>
<proteinExistence type="predicted"/>
<accession>A0A1I7X2V9</accession>